<dbReference type="RefSeq" id="WP_265724044.1">
    <property type="nucleotide sequence ID" value="NZ_JAOSLC020000002.1"/>
</dbReference>
<dbReference type="NCBIfam" id="TIGR04183">
    <property type="entry name" value="Por_Secre_tail"/>
    <property type="match status" value="1"/>
</dbReference>
<dbReference type="EMBL" id="JAOSLC020000002">
    <property type="protein sequence ID" value="MDD7913241.1"/>
    <property type="molecule type" value="Genomic_DNA"/>
</dbReference>
<accession>A0ABT5S563</accession>
<comment type="caution">
    <text evidence="2">The sequence shown here is derived from an EMBL/GenBank/DDBJ whole genome shotgun (WGS) entry which is preliminary data.</text>
</comment>
<protein>
    <submittedName>
        <fullName evidence="2">T9SS type A sorting domain-containing protein</fullName>
    </submittedName>
</protein>
<name>A0ABT5S563_9FLAO</name>
<gene>
    <name evidence="2" type="ORF">N5A56_001805</name>
</gene>
<keyword evidence="3" id="KW-1185">Reference proteome</keyword>
<dbReference type="Proteomes" id="UP001151478">
    <property type="component" value="Unassembled WGS sequence"/>
</dbReference>
<reference evidence="2" key="1">
    <citation type="submission" date="2023-02" db="EMBL/GenBank/DDBJ databases">
        <title>Polaribacter ponticola sp. nov., isolated from seawater.</title>
        <authorList>
            <person name="Baek J.H."/>
            <person name="Kim J.M."/>
            <person name="Choi D.G."/>
            <person name="Jeon C.O."/>
        </authorList>
    </citation>
    <scope>NUCLEOTIDE SEQUENCE</scope>
    <source>
        <strain evidence="2">MSW5</strain>
    </source>
</reference>
<proteinExistence type="predicted"/>
<organism evidence="2 3">
    <name type="scientific">Polaribacter ponticola</name>
    <dbReference type="NCBI Taxonomy" id="2978475"/>
    <lineage>
        <taxon>Bacteria</taxon>
        <taxon>Pseudomonadati</taxon>
        <taxon>Bacteroidota</taxon>
        <taxon>Flavobacteriia</taxon>
        <taxon>Flavobacteriales</taxon>
        <taxon>Flavobacteriaceae</taxon>
    </lineage>
</organism>
<dbReference type="InterPro" id="IPR026444">
    <property type="entry name" value="Secre_tail"/>
</dbReference>
<keyword evidence="1" id="KW-0732">Signal</keyword>
<sequence length="204" mass="23449">MFLPTDFFWSWSGEILGEVLYEFKKSGVHGLENGNLLICVTSKGRLSEVDSNGDVVWVYRNPVGTKTYNQFVTEIEILRDNSMFRGEKYHKNYEGFLGKDLSPKGIIEDVNTLSNSCNETLSFMELNYLDKIITFNNPVLNKTISFYEKIENVDILVYNMLGQVILKQTNFKGDKIVIPNLVKGIHFIMIKENGKLQVKKFLVK</sequence>
<evidence type="ECO:0000313" key="2">
    <source>
        <dbReference type="EMBL" id="MDD7913241.1"/>
    </source>
</evidence>
<evidence type="ECO:0000313" key="3">
    <source>
        <dbReference type="Proteomes" id="UP001151478"/>
    </source>
</evidence>
<evidence type="ECO:0000256" key="1">
    <source>
        <dbReference type="ARBA" id="ARBA00022729"/>
    </source>
</evidence>